<protein>
    <submittedName>
        <fullName evidence="6">Glycosyltransferase family 2 protein</fullName>
        <ecNumber evidence="6">2.4.-.-</ecNumber>
    </submittedName>
</protein>
<proteinExistence type="inferred from homology"/>
<dbReference type="InterPro" id="IPR001173">
    <property type="entry name" value="Glyco_trans_2-like"/>
</dbReference>
<dbReference type="Proteomes" id="UP001596383">
    <property type="component" value="Unassembled WGS sequence"/>
</dbReference>
<keyword evidence="3 6" id="KW-0808">Transferase</keyword>
<dbReference type="CDD" id="cd04186">
    <property type="entry name" value="GT_2_like_c"/>
    <property type="match status" value="1"/>
</dbReference>
<gene>
    <name evidence="6" type="ORF">ACFQE6_10325</name>
</gene>
<evidence type="ECO:0000313" key="7">
    <source>
        <dbReference type="Proteomes" id="UP001596383"/>
    </source>
</evidence>
<keyword evidence="4" id="KW-0812">Transmembrane</keyword>
<evidence type="ECO:0000256" key="3">
    <source>
        <dbReference type="ARBA" id="ARBA00022679"/>
    </source>
</evidence>
<dbReference type="InterPro" id="IPR029044">
    <property type="entry name" value="Nucleotide-diphossugar_trans"/>
</dbReference>
<keyword evidence="4" id="KW-0472">Membrane</keyword>
<dbReference type="RefSeq" id="WP_273738395.1">
    <property type="nucleotide sequence ID" value="NZ_JAQIVI010000146.1"/>
</dbReference>
<dbReference type="Pfam" id="PF00535">
    <property type="entry name" value="Glycos_transf_2"/>
    <property type="match status" value="1"/>
</dbReference>
<evidence type="ECO:0000259" key="5">
    <source>
        <dbReference type="Pfam" id="PF00535"/>
    </source>
</evidence>
<accession>A0ABD5SQK2</accession>
<feature type="domain" description="Glycosyltransferase 2-like" evidence="5">
    <location>
        <begin position="26"/>
        <end position="155"/>
    </location>
</feature>
<reference evidence="6 7" key="1">
    <citation type="journal article" date="2019" name="Int. J. Syst. Evol. Microbiol.">
        <title>The Global Catalogue of Microorganisms (GCM) 10K type strain sequencing project: providing services to taxonomists for standard genome sequencing and annotation.</title>
        <authorList>
            <consortium name="The Broad Institute Genomics Platform"/>
            <consortium name="The Broad Institute Genome Sequencing Center for Infectious Disease"/>
            <person name="Wu L."/>
            <person name="Ma J."/>
        </authorList>
    </citation>
    <scope>NUCLEOTIDE SEQUENCE [LARGE SCALE GENOMIC DNA]</scope>
    <source>
        <strain evidence="6 7">LMG 29247</strain>
    </source>
</reference>
<evidence type="ECO:0000256" key="2">
    <source>
        <dbReference type="ARBA" id="ARBA00022676"/>
    </source>
</evidence>
<keyword evidence="4" id="KW-1133">Transmembrane helix</keyword>
<keyword evidence="7" id="KW-1185">Reference proteome</keyword>
<comment type="similarity">
    <text evidence="1">Belongs to the glycosyltransferase 2 family.</text>
</comment>
<comment type="caution">
    <text evidence="6">The sequence shown here is derived from an EMBL/GenBank/DDBJ whole genome shotgun (WGS) entry which is preliminary data.</text>
</comment>
<dbReference type="Gene3D" id="3.90.550.10">
    <property type="entry name" value="Spore Coat Polysaccharide Biosynthesis Protein SpsA, Chain A"/>
    <property type="match status" value="1"/>
</dbReference>
<evidence type="ECO:0000256" key="4">
    <source>
        <dbReference type="SAM" id="Phobius"/>
    </source>
</evidence>
<keyword evidence="2 6" id="KW-0328">Glycosyltransferase</keyword>
<evidence type="ECO:0000313" key="6">
    <source>
        <dbReference type="EMBL" id="MFC6765370.1"/>
    </source>
</evidence>
<name>A0ABD5SQK2_9EURY</name>
<dbReference type="SUPFAM" id="SSF53448">
    <property type="entry name" value="Nucleotide-diphospho-sugar transferases"/>
    <property type="match status" value="1"/>
</dbReference>
<dbReference type="EMBL" id="JBHSWV010000146">
    <property type="protein sequence ID" value="MFC6765370.1"/>
    <property type="molecule type" value="Genomic_DNA"/>
</dbReference>
<dbReference type="AlphaFoldDB" id="A0ABD5SQK2"/>
<sequence>MYNKDTRNSGLSMTSESNQPLVYGIVLNWNGYEDTVSCLDSLRQMKYDNFRIVVVDNGSEDGSGSRLDNEYQNVDVLFNRENRGFAGGMNTGIRFAIDSGADYVWVLNNDTVVPSDSNPVSHLIAPLMERPDIGITSPVILKHDTNLVWFWKAEVNSYTLNAKHVNQWEELDDFSKKTKEVMTGYIPLCAAMIDVDVINDVGLLNEQYFLYYEDVDFSMRVKKHGYELLTRTDTEVEHKVSQSTGSNLDPLNSYYAARNRILFRREIDGTNSKIYFIISYLIWLVLLTGHRIIHRKGEGLLALLRGTWDGIRSRTGKGPYP</sequence>
<dbReference type="GO" id="GO:0016757">
    <property type="term" value="F:glycosyltransferase activity"/>
    <property type="evidence" value="ECO:0007669"/>
    <property type="project" value="UniProtKB-KW"/>
</dbReference>
<evidence type="ECO:0000256" key="1">
    <source>
        <dbReference type="ARBA" id="ARBA00006739"/>
    </source>
</evidence>
<dbReference type="EC" id="2.4.-.-" evidence="6"/>
<feature type="transmembrane region" description="Helical" evidence="4">
    <location>
        <begin position="274"/>
        <end position="293"/>
    </location>
</feature>
<organism evidence="6 7">
    <name type="scientific">Natrinema soli</name>
    <dbReference type="NCBI Taxonomy" id="1930624"/>
    <lineage>
        <taxon>Archaea</taxon>
        <taxon>Methanobacteriati</taxon>
        <taxon>Methanobacteriota</taxon>
        <taxon>Stenosarchaea group</taxon>
        <taxon>Halobacteria</taxon>
        <taxon>Halobacteriales</taxon>
        <taxon>Natrialbaceae</taxon>
        <taxon>Natrinema</taxon>
    </lineage>
</organism>
<dbReference type="PANTHER" id="PTHR43179:SF12">
    <property type="entry name" value="GALACTOFURANOSYLTRANSFERASE GLFT2"/>
    <property type="match status" value="1"/>
</dbReference>
<dbReference type="PANTHER" id="PTHR43179">
    <property type="entry name" value="RHAMNOSYLTRANSFERASE WBBL"/>
    <property type="match status" value="1"/>
</dbReference>